<keyword evidence="4" id="KW-1185">Reference proteome</keyword>
<dbReference type="InterPro" id="IPR056746">
    <property type="entry name" value="SPAN_dom"/>
</dbReference>
<evidence type="ECO:0000259" key="2">
    <source>
        <dbReference type="Pfam" id="PF02510"/>
    </source>
</evidence>
<dbReference type="Pfam" id="PF02510">
    <property type="entry name" value="SPAN"/>
    <property type="match status" value="1"/>
</dbReference>
<protein>
    <recommendedName>
        <fullName evidence="2">Surface presentation of antigen domain-containing protein</fullName>
    </recommendedName>
</protein>
<gene>
    <name evidence="3" type="ORF">SY86_17000</name>
</gene>
<feature type="domain" description="Surface presentation of antigen" evidence="2">
    <location>
        <begin position="219"/>
        <end position="301"/>
    </location>
</feature>
<reference evidence="3 4" key="1">
    <citation type="submission" date="2015-01" db="EMBL/GenBank/DDBJ databases">
        <title>Erwinia tracheiphila.</title>
        <authorList>
            <person name="Shapiro L.R."/>
        </authorList>
    </citation>
    <scope>NUCLEOTIDE SEQUENCE [LARGE SCALE GENOMIC DNA]</scope>
    <source>
        <strain evidence="3 4">BuffGH</strain>
    </source>
</reference>
<feature type="compositionally biased region" description="Polar residues" evidence="1">
    <location>
        <begin position="8"/>
        <end position="19"/>
    </location>
</feature>
<evidence type="ECO:0000313" key="3">
    <source>
        <dbReference type="EMBL" id="KKF36739.1"/>
    </source>
</evidence>
<dbReference type="STRING" id="65700.SY86_17000"/>
<evidence type="ECO:0000256" key="1">
    <source>
        <dbReference type="SAM" id="MobiDB-lite"/>
    </source>
</evidence>
<feature type="compositionally biased region" description="Basic and acidic residues" evidence="1">
    <location>
        <begin position="279"/>
        <end position="289"/>
    </location>
</feature>
<dbReference type="EMBL" id="JXNU01000003">
    <property type="protein sequence ID" value="KKF36739.1"/>
    <property type="molecule type" value="Genomic_DNA"/>
</dbReference>
<accession>A0A0M2KCR4</accession>
<comment type="caution">
    <text evidence="3">The sequence shown here is derived from an EMBL/GenBank/DDBJ whole genome shotgun (WGS) entry which is preliminary data.</text>
</comment>
<dbReference type="AlphaFoldDB" id="A0A0M2KCR4"/>
<feature type="region of interest" description="Disordered" evidence="1">
    <location>
        <begin position="276"/>
        <end position="302"/>
    </location>
</feature>
<dbReference type="Proteomes" id="UP000033924">
    <property type="component" value="Unassembled WGS sequence"/>
</dbReference>
<proteinExistence type="predicted"/>
<organism evidence="3 4">
    <name type="scientific">Erwinia tracheiphila</name>
    <dbReference type="NCBI Taxonomy" id="65700"/>
    <lineage>
        <taxon>Bacteria</taxon>
        <taxon>Pseudomonadati</taxon>
        <taxon>Pseudomonadota</taxon>
        <taxon>Gammaproteobacteria</taxon>
        <taxon>Enterobacterales</taxon>
        <taxon>Erwiniaceae</taxon>
        <taxon>Erwinia</taxon>
    </lineage>
</organism>
<dbReference type="PATRIC" id="fig|65700.7.peg.4261"/>
<name>A0A0M2KCR4_9GAMM</name>
<sequence length="302" mass="32742">MSIKITEGHNNALLTAPSSEDSELPEKIKEKLKEKTPPLPESVSGLIGQLLLQTDKNMPISGGGYSREVQKYHSSPDGQPAELAFSLIDKRALLSEKKTDKGSLLVFNNGSQINEVGGLKSASNNMGNQTLYKKVHINGVSKADEQGEHVSTTAAMEWQNKRNLSSEMSAPQHQLSIKSDGALSDGQSTNFTGSTRPATAAVMQNHMRLQATEASVASSSIDVDYKFQQWPGGHSVKVTVPVDLARDGNVTLLPSGSRVADALSNQFSHLSIPNAKLLEPLRDGEEQRQRQPQQDTSDEEQE</sequence>
<feature type="region of interest" description="Disordered" evidence="1">
    <location>
        <begin position="1"/>
        <end position="26"/>
    </location>
</feature>
<evidence type="ECO:0000313" key="4">
    <source>
        <dbReference type="Proteomes" id="UP000033924"/>
    </source>
</evidence>
<dbReference type="RefSeq" id="WP_016191503.1">
    <property type="nucleotide sequence ID" value="NZ_CP089932.1"/>
</dbReference>